<evidence type="ECO:0000256" key="3">
    <source>
        <dbReference type="ARBA" id="ARBA00022723"/>
    </source>
</evidence>
<evidence type="ECO:0000256" key="4">
    <source>
        <dbReference type="ARBA" id="ARBA00022833"/>
    </source>
</evidence>
<organism evidence="7 8">
    <name type="scientific">Streptomyces dysideae</name>
    <dbReference type="NCBI Taxonomy" id="909626"/>
    <lineage>
        <taxon>Bacteria</taxon>
        <taxon>Bacillati</taxon>
        <taxon>Actinomycetota</taxon>
        <taxon>Actinomycetes</taxon>
        <taxon>Kitasatosporales</taxon>
        <taxon>Streptomycetaceae</taxon>
        <taxon>Streptomyces</taxon>
    </lineage>
</organism>
<dbReference type="OrthoDB" id="9790889at2"/>
<dbReference type="InterPro" id="IPR014436">
    <property type="entry name" value="Extradiol_dOase_DODA"/>
</dbReference>
<evidence type="ECO:0000256" key="1">
    <source>
        <dbReference type="ARBA" id="ARBA00001947"/>
    </source>
</evidence>
<keyword evidence="3" id="KW-0479">Metal-binding</keyword>
<dbReference type="PIRSF" id="PIRSF006157">
    <property type="entry name" value="Doxgns_DODA"/>
    <property type="match status" value="1"/>
</dbReference>
<dbReference type="EMBL" id="LMXB01000058">
    <property type="protein sequence ID" value="KUO18848.1"/>
    <property type="molecule type" value="Genomic_DNA"/>
</dbReference>
<dbReference type="GO" id="GO:0008270">
    <property type="term" value="F:zinc ion binding"/>
    <property type="evidence" value="ECO:0007669"/>
    <property type="project" value="InterPro"/>
</dbReference>
<evidence type="ECO:0000256" key="2">
    <source>
        <dbReference type="ARBA" id="ARBA00007581"/>
    </source>
</evidence>
<evidence type="ECO:0000313" key="7">
    <source>
        <dbReference type="EMBL" id="KUO18848.1"/>
    </source>
</evidence>
<dbReference type="GO" id="GO:0008198">
    <property type="term" value="F:ferrous iron binding"/>
    <property type="evidence" value="ECO:0007669"/>
    <property type="project" value="InterPro"/>
</dbReference>
<sequence>MSAAIEERMPALYLSHGAPPLADDPVWPGELAAWSAGLPRPKAILMVSAHWEEAPLALGATEAVPLVYDFWGFPEHYYQVTYGAPGAPGLAESVRKLLRAPGTPVQDIPDRGLDHGVYVPLVEMFPEADIPVLQVSMPTLDPVKLMEIGRRLAPLRDEGVLIVGSGFFTHNLAALRHTGPGVPTWSSEFDDWGRRALEARDWDGLLDFLNKAPAGHYAHPRTEHFAPLFVAMGAAEVSGELDAQKSVIDGFWMGMAKRSVQFG</sequence>
<name>A0A101UXU4_9ACTN</name>
<reference evidence="7 8" key="1">
    <citation type="submission" date="2015-10" db="EMBL/GenBank/DDBJ databases">
        <title>Draft genome sequence of Streptomyces sp. RV15, isolated from a marine sponge.</title>
        <authorList>
            <person name="Ruckert C."/>
            <person name="Abdelmohsen U.R."/>
            <person name="Winkler A."/>
            <person name="Hentschel U."/>
            <person name="Kalinowski J."/>
            <person name="Kampfer P."/>
            <person name="Glaeser S."/>
        </authorList>
    </citation>
    <scope>NUCLEOTIDE SEQUENCE [LARGE SCALE GENOMIC DNA]</scope>
    <source>
        <strain evidence="7 8">RV15</strain>
    </source>
</reference>
<dbReference type="Gene3D" id="3.40.830.10">
    <property type="entry name" value="LigB-like"/>
    <property type="match status" value="1"/>
</dbReference>
<evidence type="ECO:0000259" key="6">
    <source>
        <dbReference type="Pfam" id="PF02900"/>
    </source>
</evidence>
<protein>
    <submittedName>
        <fullName evidence="7">Dioxygenase</fullName>
    </submittedName>
</protein>
<dbReference type="PANTHER" id="PTHR30096:SF0">
    <property type="entry name" value="4,5-DOPA DIOXYGENASE EXTRADIOL-LIKE PROTEIN"/>
    <property type="match status" value="1"/>
</dbReference>
<feature type="domain" description="Extradiol ring-cleavage dioxygenase class III enzyme subunit B" evidence="6">
    <location>
        <begin position="31"/>
        <end position="243"/>
    </location>
</feature>
<keyword evidence="8" id="KW-1185">Reference proteome</keyword>
<dbReference type="PANTHER" id="PTHR30096">
    <property type="entry name" value="4,5-DOPA DIOXYGENASE EXTRADIOL-LIKE PROTEIN"/>
    <property type="match status" value="1"/>
</dbReference>
<comment type="cofactor">
    <cofactor evidence="1">
        <name>Zn(2+)</name>
        <dbReference type="ChEBI" id="CHEBI:29105"/>
    </cofactor>
</comment>
<dbReference type="SUPFAM" id="SSF53213">
    <property type="entry name" value="LigB-like"/>
    <property type="match status" value="1"/>
</dbReference>
<comment type="similarity">
    <text evidence="2">Belongs to the DODA-type extradiol aromatic ring-opening dioxygenase family.</text>
</comment>
<dbReference type="STRING" id="909626.AQJ91_23625"/>
<keyword evidence="4" id="KW-0862">Zinc</keyword>
<evidence type="ECO:0000256" key="5">
    <source>
        <dbReference type="ARBA" id="ARBA00023002"/>
    </source>
</evidence>
<dbReference type="InterPro" id="IPR004183">
    <property type="entry name" value="Xdiol_dOase_suB"/>
</dbReference>
<accession>A0A101UXU4</accession>
<keyword evidence="7" id="KW-0223">Dioxygenase</keyword>
<gene>
    <name evidence="7" type="ORF">AQJ91_23625</name>
</gene>
<dbReference type="CDD" id="cd07363">
    <property type="entry name" value="45_DOPA_Dioxygenase"/>
    <property type="match status" value="1"/>
</dbReference>
<dbReference type="GO" id="GO:0016702">
    <property type="term" value="F:oxidoreductase activity, acting on single donors with incorporation of molecular oxygen, incorporation of two atoms of oxygen"/>
    <property type="evidence" value="ECO:0007669"/>
    <property type="project" value="UniProtKB-ARBA"/>
</dbReference>
<dbReference type="AlphaFoldDB" id="A0A101UXU4"/>
<dbReference type="Proteomes" id="UP000053260">
    <property type="component" value="Unassembled WGS sequence"/>
</dbReference>
<proteinExistence type="inferred from homology"/>
<dbReference type="RefSeq" id="WP_067025255.1">
    <property type="nucleotide sequence ID" value="NZ_KQ949089.1"/>
</dbReference>
<comment type="caution">
    <text evidence="7">The sequence shown here is derived from an EMBL/GenBank/DDBJ whole genome shotgun (WGS) entry which is preliminary data.</text>
</comment>
<keyword evidence="5" id="KW-0560">Oxidoreductase</keyword>
<dbReference type="Pfam" id="PF02900">
    <property type="entry name" value="LigB"/>
    <property type="match status" value="1"/>
</dbReference>
<evidence type="ECO:0000313" key="8">
    <source>
        <dbReference type="Proteomes" id="UP000053260"/>
    </source>
</evidence>